<keyword evidence="1" id="KW-0472">Membrane</keyword>
<dbReference type="PANTHER" id="PTHR43851:SF3">
    <property type="entry name" value="COENZYME Q8"/>
    <property type="match status" value="1"/>
</dbReference>
<organism evidence="2 3">
    <name type="scientific">Arabidopsis suecica</name>
    <name type="common">Swedish thale-cress</name>
    <name type="synonym">Cardaminopsis suecica</name>
    <dbReference type="NCBI Taxonomy" id="45249"/>
    <lineage>
        <taxon>Eukaryota</taxon>
        <taxon>Viridiplantae</taxon>
        <taxon>Streptophyta</taxon>
        <taxon>Embryophyta</taxon>
        <taxon>Tracheophyta</taxon>
        <taxon>Spermatophyta</taxon>
        <taxon>Magnoliopsida</taxon>
        <taxon>eudicotyledons</taxon>
        <taxon>Gunneridae</taxon>
        <taxon>Pentapetalae</taxon>
        <taxon>rosids</taxon>
        <taxon>malvids</taxon>
        <taxon>Brassicales</taxon>
        <taxon>Brassicaceae</taxon>
        <taxon>Camelineae</taxon>
        <taxon>Arabidopsis</taxon>
    </lineage>
</organism>
<reference evidence="2 3" key="1">
    <citation type="submission" date="2020-12" db="EMBL/GenBank/DDBJ databases">
        <title>Concerted genomic and epigenomic changes stabilize Arabidopsis allopolyploids.</title>
        <authorList>
            <person name="Chen Z."/>
        </authorList>
    </citation>
    <scope>NUCLEOTIDE SEQUENCE [LARGE SCALE GENOMIC DNA]</scope>
    <source>
        <strain evidence="2">As9502</strain>
        <tissue evidence="2">Leaf</tissue>
    </source>
</reference>
<dbReference type="AlphaFoldDB" id="A0A8T2BNP6"/>
<keyword evidence="1" id="KW-1133">Transmembrane helix</keyword>
<dbReference type="PANTHER" id="PTHR43851">
    <property type="match status" value="1"/>
</dbReference>
<dbReference type="GO" id="GO:0006744">
    <property type="term" value="P:ubiquinone biosynthetic process"/>
    <property type="evidence" value="ECO:0007669"/>
    <property type="project" value="TreeGrafter"/>
</dbReference>
<keyword evidence="3" id="KW-1185">Reference proteome</keyword>
<sequence>MVNGTPMTQDSQPALSSFMSKESADRLALGLCEMHGAALKFGKILSIHDESLVPALWFEIPEVIEFSGGGVRDSGGGDEIVGMREDGTFENRKFERLTINASVTPKILVFSHLRPTISLPPPESRRLRRNLERLCRNPSRFLSVSPLLHSFLFVSPTLGSFLFRQPNFH</sequence>
<name>A0A8T2BNP6_ARASU</name>
<evidence type="ECO:0000256" key="1">
    <source>
        <dbReference type="SAM" id="Phobius"/>
    </source>
</evidence>
<feature type="transmembrane region" description="Helical" evidence="1">
    <location>
        <begin position="141"/>
        <end position="163"/>
    </location>
</feature>
<evidence type="ECO:0000313" key="3">
    <source>
        <dbReference type="Proteomes" id="UP000694251"/>
    </source>
</evidence>
<dbReference type="Proteomes" id="UP000694251">
    <property type="component" value="Chromosome 7"/>
</dbReference>
<gene>
    <name evidence="2" type="ORF">ISN44_As07g013340</name>
</gene>
<dbReference type="OrthoDB" id="201153at2759"/>
<dbReference type="InterPro" id="IPR051409">
    <property type="entry name" value="Atypical_kinase_ADCK"/>
</dbReference>
<dbReference type="EMBL" id="JAEFBJ010000007">
    <property type="protein sequence ID" value="KAG7589017.1"/>
    <property type="molecule type" value="Genomic_DNA"/>
</dbReference>
<evidence type="ECO:0000313" key="2">
    <source>
        <dbReference type="EMBL" id="KAG7589017.1"/>
    </source>
</evidence>
<accession>A0A8T2BNP6</accession>
<comment type="caution">
    <text evidence="2">The sequence shown here is derived from an EMBL/GenBank/DDBJ whole genome shotgun (WGS) entry which is preliminary data.</text>
</comment>
<protein>
    <submittedName>
        <fullName evidence="2">Uncharacterized protein</fullName>
    </submittedName>
</protein>
<keyword evidence="1" id="KW-0812">Transmembrane</keyword>
<proteinExistence type="predicted"/>